<dbReference type="AlphaFoldDB" id="A0A250DHG8"/>
<dbReference type="Pfam" id="PF12146">
    <property type="entry name" value="Hydrolase_4"/>
    <property type="match status" value="1"/>
</dbReference>
<dbReference type="Gene3D" id="3.40.50.1820">
    <property type="entry name" value="alpha/beta hydrolase"/>
    <property type="match status" value="1"/>
</dbReference>
<dbReference type="KEGG" id="vbo:CKY39_10400"/>
<reference evidence="2 3" key="1">
    <citation type="submission" date="2017-09" db="EMBL/GenBank/DDBJ databases">
        <title>The diverse metabolic capabilities of V. boronicumulans make it an excellent choice for continued studies on novel biodegradation.</title>
        <authorList>
            <person name="Sun S."/>
        </authorList>
    </citation>
    <scope>NUCLEOTIDE SEQUENCE [LARGE SCALE GENOMIC DNA]</scope>
    <source>
        <strain evidence="2 3">J1</strain>
    </source>
</reference>
<proteinExistence type="predicted"/>
<dbReference type="PANTHER" id="PTHR42103">
    <property type="entry name" value="ALPHA/BETA-HYDROLASES SUPERFAMILY PROTEIN"/>
    <property type="match status" value="1"/>
</dbReference>
<gene>
    <name evidence="2" type="ORF">CKY39_10400</name>
</gene>
<evidence type="ECO:0000259" key="1">
    <source>
        <dbReference type="Pfam" id="PF12146"/>
    </source>
</evidence>
<organism evidence="2 3">
    <name type="scientific">Variovorax boronicumulans</name>
    <dbReference type="NCBI Taxonomy" id="436515"/>
    <lineage>
        <taxon>Bacteria</taxon>
        <taxon>Pseudomonadati</taxon>
        <taxon>Pseudomonadota</taxon>
        <taxon>Betaproteobacteria</taxon>
        <taxon>Burkholderiales</taxon>
        <taxon>Comamonadaceae</taxon>
        <taxon>Variovorax</taxon>
    </lineage>
</organism>
<sequence>MALGGAQLVDGPAGAMEVLIDLPKGSAPRGIAIVCHPQPLLGGHAMHKVPHLLARTLSEAGWFVARPNFRGVGRSGGAHDAGIGEAQDVLALHAQMCAEQPGVRVALVGFSFGAFVQAKVAHALAQRGQPAWRTCLAGMPSGEVEGQRRYETPVDLPDALVVHGELDDRVPLAAVLDWARPQSQPILVVPGADHFFTGKLPVLRRLVLAHLAG</sequence>
<feature type="domain" description="Serine aminopeptidase S33" evidence="1">
    <location>
        <begin position="48"/>
        <end position="124"/>
    </location>
</feature>
<name>A0A250DHG8_9BURK</name>
<dbReference type="SUPFAM" id="SSF53474">
    <property type="entry name" value="alpha/beta-Hydrolases"/>
    <property type="match status" value="1"/>
</dbReference>
<protein>
    <recommendedName>
        <fullName evidence="1">Serine aminopeptidase S33 domain-containing protein</fullName>
    </recommendedName>
</protein>
<evidence type="ECO:0000313" key="2">
    <source>
        <dbReference type="EMBL" id="ATA53581.1"/>
    </source>
</evidence>
<dbReference type="EMBL" id="CP023284">
    <property type="protein sequence ID" value="ATA53581.1"/>
    <property type="molecule type" value="Genomic_DNA"/>
</dbReference>
<dbReference type="InterPro" id="IPR022742">
    <property type="entry name" value="Hydrolase_4"/>
</dbReference>
<dbReference type="PANTHER" id="PTHR42103:SF2">
    <property type="entry name" value="AB HYDROLASE-1 DOMAIN-CONTAINING PROTEIN"/>
    <property type="match status" value="1"/>
</dbReference>
<dbReference type="Proteomes" id="UP000217154">
    <property type="component" value="Chromosome"/>
</dbReference>
<accession>A0A250DHG8</accession>
<evidence type="ECO:0000313" key="3">
    <source>
        <dbReference type="Proteomes" id="UP000217154"/>
    </source>
</evidence>
<dbReference type="InterPro" id="IPR029058">
    <property type="entry name" value="AB_hydrolase_fold"/>
</dbReference>